<dbReference type="InterPro" id="IPR011033">
    <property type="entry name" value="PRC_barrel-like_sf"/>
</dbReference>
<dbReference type="Pfam" id="PF05239">
    <property type="entry name" value="PRC"/>
    <property type="match status" value="1"/>
</dbReference>
<dbReference type="EMBL" id="FWYD01000008">
    <property type="protein sequence ID" value="SMC86028.1"/>
    <property type="molecule type" value="Genomic_DNA"/>
</dbReference>
<reference evidence="2 3" key="1">
    <citation type="submission" date="2017-04" db="EMBL/GenBank/DDBJ databases">
        <authorList>
            <person name="Afonso C.L."/>
            <person name="Miller P.J."/>
            <person name="Scott M.A."/>
            <person name="Spackman E."/>
            <person name="Goraichik I."/>
            <person name="Dimitrov K.M."/>
            <person name="Suarez D.L."/>
            <person name="Swayne D.E."/>
        </authorList>
    </citation>
    <scope>NUCLEOTIDE SEQUENCE [LARGE SCALE GENOMIC DNA]</scope>
    <source>
        <strain evidence="2 3">CGMCC 1.12644</strain>
    </source>
</reference>
<organism evidence="2 3">
    <name type="scientific">Primorskyibacter flagellatus</name>
    <dbReference type="NCBI Taxonomy" id="1387277"/>
    <lineage>
        <taxon>Bacteria</taxon>
        <taxon>Pseudomonadati</taxon>
        <taxon>Pseudomonadota</taxon>
        <taxon>Alphaproteobacteria</taxon>
        <taxon>Rhodobacterales</taxon>
        <taxon>Roseobacteraceae</taxon>
        <taxon>Primorskyibacter</taxon>
    </lineage>
</organism>
<dbReference type="Gene3D" id="2.30.30.240">
    <property type="entry name" value="PRC-barrel domain"/>
    <property type="match status" value="1"/>
</dbReference>
<sequence length="141" mass="14604">MPRKFLTLSASAAIMAGVVLTGATAVAGLWADTEMSTPTAIHAATDLPSPAVVDFDVLHGLPVFDEQSDTVGTVAEVRVGPDGRVTGAIVEIGGFLGLGAHRVDLGLDQLAMRGLDGETRDPAVQLLVSNAELDRLPRFEG</sequence>
<feature type="domain" description="PRC-barrel" evidence="1">
    <location>
        <begin position="58"/>
        <end position="100"/>
    </location>
</feature>
<proteinExistence type="predicted"/>
<dbReference type="SUPFAM" id="SSF50346">
    <property type="entry name" value="PRC-barrel domain"/>
    <property type="match status" value="1"/>
</dbReference>
<evidence type="ECO:0000313" key="3">
    <source>
        <dbReference type="Proteomes" id="UP000192330"/>
    </source>
</evidence>
<dbReference type="AlphaFoldDB" id="A0A1W2CN37"/>
<name>A0A1W2CN37_9RHOB</name>
<gene>
    <name evidence="2" type="ORF">SAMN06295998_10860</name>
</gene>
<dbReference type="Proteomes" id="UP000192330">
    <property type="component" value="Unassembled WGS sequence"/>
</dbReference>
<dbReference type="InterPro" id="IPR027275">
    <property type="entry name" value="PRC-brl_dom"/>
</dbReference>
<evidence type="ECO:0000313" key="2">
    <source>
        <dbReference type="EMBL" id="SMC86028.1"/>
    </source>
</evidence>
<protein>
    <submittedName>
        <fullName evidence="2">PRC-barrel domain-containing protein</fullName>
    </submittedName>
</protein>
<dbReference type="RefSeq" id="WP_179141480.1">
    <property type="nucleotide sequence ID" value="NZ_FWYD01000008.1"/>
</dbReference>
<accession>A0A1W2CN37</accession>
<evidence type="ECO:0000259" key="1">
    <source>
        <dbReference type="Pfam" id="PF05239"/>
    </source>
</evidence>
<keyword evidence="3" id="KW-1185">Reference proteome</keyword>